<gene>
    <name evidence="1" type="ORF">COO09_23330</name>
</gene>
<dbReference type="AlphaFoldDB" id="A0A2A4FN54"/>
<organism evidence="1 2">
    <name type="scientific">Rhizorhabdus dicambivorans</name>
    <dbReference type="NCBI Taxonomy" id="1850238"/>
    <lineage>
        <taxon>Bacteria</taxon>
        <taxon>Pseudomonadati</taxon>
        <taxon>Pseudomonadota</taxon>
        <taxon>Alphaproteobacteria</taxon>
        <taxon>Sphingomonadales</taxon>
        <taxon>Sphingomonadaceae</taxon>
        <taxon>Rhizorhabdus</taxon>
    </lineage>
</organism>
<accession>A0A2A4FN54</accession>
<evidence type="ECO:0000313" key="2">
    <source>
        <dbReference type="Proteomes" id="UP000218934"/>
    </source>
</evidence>
<dbReference type="OrthoDB" id="7474250at2"/>
<name>A0A2A4FN54_9SPHN</name>
<dbReference type="KEGG" id="rdi:CMV14_26270"/>
<protein>
    <submittedName>
        <fullName evidence="1">Uncharacterized protein</fullName>
    </submittedName>
</protein>
<keyword evidence="2" id="KW-1185">Reference proteome</keyword>
<reference evidence="1 2" key="1">
    <citation type="submission" date="2017-09" db="EMBL/GenBank/DDBJ databases">
        <title>The Catabolism of 3,6-Dichlorosalicylic acid is Initiated by the Cytochrome P450 Monooxygenase DsmABC in Rhizorhabdus dicambivorans Ndbn-20.</title>
        <authorList>
            <person name="Na L."/>
        </authorList>
    </citation>
    <scope>NUCLEOTIDE SEQUENCE [LARGE SCALE GENOMIC DNA]</scope>
    <source>
        <strain evidence="1 2">Ndbn-20m</strain>
    </source>
</reference>
<dbReference type="Proteomes" id="UP000218934">
    <property type="component" value="Unassembled WGS sequence"/>
</dbReference>
<dbReference type="RefSeq" id="WP_066969759.1">
    <property type="nucleotide sequence ID" value="NZ_CP023453.1"/>
</dbReference>
<dbReference type="EMBL" id="NWUF01000043">
    <property type="protein sequence ID" value="PCE39833.1"/>
    <property type="molecule type" value="Genomic_DNA"/>
</dbReference>
<proteinExistence type="predicted"/>
<evidence type="ECO:0000313" key="1">
    <source>
        <dbReference type="EMBL" id="PCE39833.1"/>
    </source>
</evidence>
<comment type="caution">
    <text evidence="1">The sequence shown here is derived from an EMBL/GenBank/DDBJ whole genome shotgun (WGS) entry which is preliminary data.</text>
</comment>
<sequence length="134" mass="14767">MEVSAELDRTTLPALIDRTVRAEAREDAPPQAKRGEWMYGSVEPLGFTEPDAHGWMAIALSASPKRWIPRALCFWREVVSMGANVSLEQMAHPAHAPARWPGIERAVLAYIAASFPPLALTDSAGESITRHCFK</sequence>